<reference evidence="3 4" key="1">
    <citation type="journal article" date="2021" name="Comput. Struct. Biotechnol. J.">
        <title>De novo genome assembly of the potent medicinal plant Rehmannia glutinosa using nanopore technology.</title>
        <authorList>
            <person name="Ma L."/>
            <person name="Dong C."/>
            <person name="Song C."/>
            <person name="Wang X."/>
            <person name="Zheng X."/>
            <person name="Niu Y."/>
            <person name="Chen S."/>
            <person name="Feng W."/>
        </authorList>
    </citation>
    <scope>NUCLEOTIDE SEQUENCE [LARGE SCALE GENOMIC DNA]</scope>
    <source>
        <strain evidence="3">DH-2019</strain>
    </source>
</reference>
<dbReference type="SUPFAM" id="SSF56219">
    <property type="entry name" value="DNase I-like"/>
    <property type="match status" value="1"/>
</dbReference>
<dbReference type="Gene3D" id="3.60.10.10">
    <property type="entry name" value="Endonuclease/exonuclease/phosphatase"/>
    <property type="match status" value="1"/>
</dbReference>
<comment type="caution">
    <text evidence="3">The sequence shown here is derived from an EMBL/GenBank/DDBJ whole genome shotgun (WGS) entry which is preliminary data.</text>
</comment>
<evidence type="ECO:0000313" key="3">
    <source>
        <dbReference type="EMBL" id="KAK6141825.1"/>
    </source>
</evidence>
<dbReference type="Proteomes" id="UP001318860">
    <property type="component" value="Unassembled WGS sequence"/>
</dbReference>
<dbReference type="PANTHER" id="PTHR33710">
    <property type="entry name" value="BNAC02G09200D PROTEIN"/>
    <property type="match status" value="1"/>
</dbReference>
<feature type="domain" description="Zinc knuckle CX2CX4HX4C" evidence="2">
    <location>
        <begin position="155"/>
        <end position="202"/>
    </location>
</feature>
<dbReference type="Pfam" id="PF14392">
    <property type="entry name" value="zf-CCHC_4"/>
    <property type="match status" value="1"/>
</dbReference>
<name>A0ABR0W6U5_REHGL</name>
<protein>
    <recommendedName>
        <fullName evidence="5">CCHC-type domain-containing protein</fullName>
    </recommendedName>
</protein>
<organism evidence="3 4">
    <name type="scientific">Rehmannia glutinosa</name>
    <name type="common">Chinese foxglove</name>
    <dbReference type="NCBI Taxonomy" id="99300"/>
    <lineage>
        <taxon>Eukaryota</taxon>
        <taxon>Viridiplantae</taxon>
        <taxon>Streptophyta</taxon>
        <taxon>Embryophyta</taxon>
        <taxon>Tracheophyta</taxon>
        <taxon>Spermatophyta</taxon>
        <taxon>Magnoliopsida</taxon>
        <taxon>eudicotyledons</taxon>
        <taxon>Gunneridae</taxon>
        <taxon>Pentapetalae</taxon>
        <taxon>asterids</taxon>
        <taxon>lamiids</taxon>
        <taxon>Lamiales</taxon>
        <taxon>Orobanchaceae</taxon>
        <taxon>Rehmannieae</taxon>
        <taxon>Rehmannia</taxon>
    </lineage>
</organism>
<accession>A0ABR0W6U5</accession>
<dbReference type="InterPro" id="IPR025836">
    <property type="entry name" value="Zn_knuckle_CX2CX4HX4C"/>
</dbReference>
<dbReference type="PANTHER" id="PTHR33710:SF71">
    <property type="entry name" value="ENDONUCLEASE_EXONUCLEASE_PHOSPHATASE DOMAIN-CONTAINING PROTEIN"/>
    <property type="match status" value="1"/>
</dbReference>
<keyword evidence="4" id="KW-1185">Reference proteome</keyword>
<evidence type="ECO:0000313" key="4">
    <source>
        <dbReference type="Proteomes" id="UP001318860"/>
    </source>
</evidence>
<dbReference type="EMBL" id="JABTTQ020000056">
    <property type="protein sequence ID" value="KAK6141825.1"/>
    <property type="molecule type" value="Genomic_DNA"/>
</dbReference>
<dbReference type="InterPro" id="IPR036691">
    <property type="entry name" value="Endo/exonu/phosph_ase_sf"/>
</dbReference>
<proteinExistence type="predicted"/>
<evidence type="ECO:0000259" key="2">
    <source>
        <dbReference type="Pfam" id="PF14392"/>
    </source>
</evidence>
<evidence type="ECO:0008006" key="5">
    <source>
        <dbReference type="Google" id="ProtNLM"/>
    </source>
</evidence>
<feature type="domain" description="DUF4283" evidence="1">
    <location>
        <begin position="37"/>
        <end position="87"/>
    </location>
</feature>
<evidence type="ECO:0000259" key="1">
    <source>
        <dbReference type="Pfam" id="PF14111"/>
    </source>
</evidence>
<dbReference type="Pfam" id="PF14111">
    <property type="entry name" value="DUF4283"/>
    <property type="match status" value="1"/>
</dbReference>
<gene>
    <name evidence="3" type="ORF">DH2020_024431</name>
</gene>
<dbReference type="InterPro" id="IPR025558">
    <property type="entry name" value="DUF4283"/>
</dbReference>
<sequence length="605" mass="69535">MADHNLSIDEMCGRMQLEEEEEGGLLLDNIENEGQPQDLRWCLVGRFLSDRQVNFVAMKNTLASIWRPVKGVFIKDLGPNLFYFSFSMNWIYREFKQMVPLFHVELWIQVFELLFGFMTENVGKSIGNFIGVYIGSDQHSFVGVWQNYMRIRVAFDIRTPLKRVMKLRTVGGEWVWIHFKYERLPMFCFYCGFIGHSDKFCAKLFNNPIVSEERAYGSWLRAPSRKQQNQTGGQWLRMSFPMKNSGQNQEGDGSYFSDKNCSSYVPCNQVSDINHQVSFANYEEVTGGSSGFGDMAVNYDKSLILAEMDKGNIQNFVAGKGKELATSENKRRRTEDKENLVEIVPDMKQHWGGTDLHAESVETSIYVSSKAKGQNQKNLLAVGSAKLESLKIKLGYEGLLAVSSTGHGGGLAMFWKKKDMAHLLSYSSNHIHVMKRGGTVHPDRLLAGFRSALNDCGLKDLGISGYPSTWERERGSSNWVEDRLDRCLVSQSWHNLFPNYKVWNLESSMSDHSPIFMDIGRFYRIKRVRRFRFENAWLREKDCRDIVETGWSKGLNGNLSGKIESCGAELFKWGELLRSSFNKRIQEARIYMKKYRGLRDEFSIV</sequence>